<keyword evidence="3" id="KW-0808">Transferase</keyword>
<protein>
    <submittedName>
        <fullName evidence="6">PLP-dependent aminotransferase family protein</fullName>
    </submittedName>
</protein>
<dbReference type="SUPFAM" id="SSF53383">
    <property type="entry name" value="PLP-dependent transferases"/>
    <property type="match status" value="1"/>
</dbReference>
<proteinExistence type="predicted"/>
<dbReference type="InterPro" id="IPR015421">
    <property type="entry name" value="PyrdxlP-dep_Trfase_major"/>
</dbReference>
<evidence type="ECO:0000259" key="5">
    <source>
        <dbReference type="Pfam" id="PF00155"/>
    </source>
</evidence>
<organism evidence="6 7">
    <name type="scientific">Paenibacillus chungangensis</name>
    <dbReference type="NCBI Taxonomy" id="696535"/>
    <lineage>
        <taxon>Bacteria</taxon>
        <taxon>Bacillati</taxon>
        <taxon>Bacillota</taxon>
        <taxon>Bacilli</taxon>
        <taxon>Bacillales</taxon>
        <taxon>Paenibacillaceae</taxon>
        <taxon>Paenibacillus</taxon>
    </lineage>
</organism>
<dbReference type="Proteomes" id="UP001596989">
    <property type="component" value="Unassembled WGS sequence"/>
</dbReference>
<keyword evidence="4" id="KW-0663">Pyridoxal phosphate</keyword>
<evidence type="ECO:0000256" key="4">
    <source>
        <dbReference type="ARBA" id="ARBA00022898"/>
    </source>
</evidence>
<comment type="cofactor">
    <cofactor evidence="1">
        <name>pyridoxal 5'-phosphate</name>
        <dbReference type="ChEBI" id="CHEBI:597326"/>
    </cofactor>
</comment>
<dbReference type="EMBL" id="JBHTJZ010000009">
    <property type="protein sequence ID" value="MFD0959614.1"/>
    <property type="molecule type" value="Genomic_DNA"/>
</dbReference>
<dbReference type="GO" id="GO:0008483">
    <property type="term" value="F:transaminase activity"/>
    <property type="evidence" value="ECO:0007669"/>
    <property type="project" value="UniProtKB-KW"/>
</dbReference>
<reference evidence="7" key="1">
    <citation type="journal article" date="2019" name="Int. J. Syst. Evol. Microbiol.">
        <title>The Global Catalogue of Microorganisms (GCM) 10K type strain sequencing project: providing services to taxonomists for standard genome sequencing and annotation.</title>
        <authorList>
            <consortium name="The Broad Institute Genomics Platform"/>
            <consortium name="The Broad Institute Genome Sequencing Center for Infectious Disease"/>
            <person name="Wu L."/>
            <person name="Ma J."/>
        </authorList>
    </citation>
    <scope>NUCLEOTIDE SEQUENCE [LARGE SCALE GENOMIC DNA]</scope>
    <source>
        <strain evidence="7">CCUG 59129</strain>
    </source>
</reference>
<accession>A0ABW3HQ80</accession>
<name>A0ABW3HQ80_9BACL</name>
<dbReference type="InterPro" id="IPR050859">
    <property type="entry name" value="Class-I_PLP-dep_aminotransf"/>
</dbReference>
<evidence type="ECO:0000256" key="3">
    <source>
        <dbReference type="ARBA" id="ARBA00022679"/>
    </source>
</evidence>
<dbReference type="CDD" id="cd00609">
    <property type="entry name" value="AAT_like"/>
    <property type="match status" value="1"/>
</dbReference>
<dbReference type="Gene3D" id="3.90.1150.10">
    <property type="entry name" value="Aspartate Aminotransferase, domain 1"/>
    <property type="match status" value="1"/>
</dbReference>
<evidence type="ECO:0000256" key="1">
    <source>
        <dbReference type="ARBA" id="ARBA00001933"/>
    </source>
</evidence>
<keyword evidence="7" id="KW-1185">Reference proteome</keyword>
<dbReference type="InterPro" id="IPR004839">
    <property type="entry name" value="Aminotransferase_I/II_large"/>
</dbReference>
<feature type="domain" description="Aminotransferase class I/classII large" evidence="5">
    <location>
        <begin position="43"/>
        <end position="383"/>
    </location>
</feature>
<evidence type="ECO:0000256" key="2">
    <source>
        <dbReference type="ARBA" id="ARBA00022576"/>
    </source>
</evidence>
<keyword evidence="2 6" id="KW-0032">Aminotransferase</keyword>
<evidence type="ECO:0000313" key="7">
    <source>
        <dbReference type="Proteomes" id="UP001596989"/>
    </source>
</evidence>
<dbReference type="RefSeq" id="WP_377563786.1">
    <property type="nucleotide sequence ID" value="NZ_JBHTJZ010000009.1"/>
</dbReference>
<gene>
    <name evidence="6" type="ORF">ACFQ2I_09425</name>
</gene>
<dbReference type="Pfam" id="PF00155">
    <property type="entry name" value="Aminotran_1_2"/>
    <property type="match status" value="1"/>
</dbReference>
<sequence length="397" mass="44841">MQHILADRMEGMKASEIRELLKLTEQPGMISFAGGLPDSALFPLADIAKARDAVLSRQAKEALQYSVTEGYAPLRDWIADRMNSKHGTAMDREHVLITNGSQQGLDLSGKLFLNRGDVVLCESPTYLGALNALRAYEPRFVEVDCDEEGMIIEQLRKQLETHPVKMIYVIPNFQNPTGRSWSAERRKQFMACAAEYDAVILEDDPYGELWFQAAERPSLLSMDTRGQVIHLGSFSKVYCPGYRIGWLTASTLWMEKYVLAKQSSDLHSSSISQREIHAYLTNNDLDRHIKTLRDVYRKRRDAMLQAMREHLSEEASYYEPSGGLFLWVELPEGVNARALLRECLDSGVAFVPGEAFYPGGGHANTLRLNYSVSSESDIWTGIERLATALRQYKSFGR</sequence>
<dbReference type="InterPro" id="IPR015422">
    <property type="entry name" value="PyrdxlP-dep_Trfase_small"/>
</dbReference>
<comment type="caution">
    <text evidence="6">The sequence shown here is derived from an EMBL/GenBank/DDBJ whole genome shotgun (WGS) entry which is preliminary data.</text>
</comment>
<dbReference type="InterPro" id="IPR015424">
    <property type="entry name" value="PyrdxlP-dep_Trfase"/>
</dbReference>
<dbReference type="PANTHER" id="PTHR42790:SF19">
    <property type="entry name" value="KYNURENINE_ALPHA-AMINOADIPATE AMINOTRANSFERASE, MITOCHONDRIAL"/>
    <property type="match status" value="1"/>
</dbReference>
<dbReference type="PANTHER" id="PTHR42790">
    <property type="entry name" value="AMINOTRANSFERASE"/>
    <property type="match status" value="1"/>
</dbReference>
<evidence type="ECO:0000313" key="6">
    <source>
        <dbReference type="EMBL" id="MFD0959614.1"/>
    </source>
</evidence>
<dbReference type="Gene3D" id="3.40.640.10">
    <property type="entry name" value="Type I PLP-dependent aspartate aminotransferase-like (Major domain)"/>
    <property type="match status" value="1"/>
</dbReference>